<dbReference type="EMBL" id="FQYR01000005">
    <property type="protein sequence ID" value="SHK05689.1"/>
    <property type="molecule type" value="Genomic_DNA"/>
</dbReference>
<dbReference type="PROSITE" id="PS50931">
    <property type="entry name" value="HTH_LYSR"/>
    <property type="match status" value="1"/>
</dbReference>
<sequence length="301" mass="33696">MNLTIKQLEYFVQIAKSENISIAASELNITQPALSAALQKIEQDLAIQLFDRSGGRLALNNAGKLLLPRIERLLFSYTRVLTSAQKIALNNDGPLNVSVSSSPWTFLIKTALSRDPRFVIYSSNHYPQPDQLIPAECDAALLYHYLPLPENEAYQVEEVMVIPGICSAMSATINASDTNQSDFYLPASCQQLLMPAEELVMGIKEIKEFLTTQELSLNDYTINQLTCFDQLAASCLNPCNLGILPGNKKLWQNIYGNSLQFKNLIAYDNLRLSISLVSSKELNEEKRNTLKDLIQQKKLSF</sequence>
<dbReference type="Proteomes" id="UP000184510">
    <property type="component" value="Unassembled WGS sequence"/>
</dbReference>
<keyword evidence="3" id="KW-0804">Transcription</keyword>
<accession>A0A1M6PCL6</accession>
<dbReference type="STRING" id="1123071.SAMN02745181_3147"/>
<dbReference type="InterPro" id="IPR036388">
    <property type="entry name" value="WH-like_DNA-bd_sf"/>
</dbReference>
<evidence type="ECO:0000313" key="5">
    <source>
        <dbReference type="EMBL" id="SHK05689.1"/>
    </source>
</evidence>
<dbReference type="GO" id="GO:0000976">
    <property type="term" value="F:transcription cis-regulatory region binding"/>
    <property type="evidence" value="ECO:0007669"/>
    <property type="project" value="TreeGrafter"/>
</dbReference>
<dbReference type="PANTHER" id="PTHR30126">
    <property type="entry name" value="HTH-TYPE TRANSCRIPTIONAL REGULATOR"/>
    <property type="match status" value="1"/>
</dbReference>
<dbReference type="PRINTS" id="PR00039">
    <property type="entry name" value="HTHLYSR"/>
</dbReference>
<protein>
    <submittedName>
        <fullName evidence="5">Regulatory helix-turn-helix protein, lysR family</fullName>
    </submittedName>
</protein>
<dbReference type="GO" id="GO:0003700">
    <property type="term" value="F:DNA-binding transcription factor activity"/>
    <property type="evidence" value="ECO:0007669"/>
    <property type="project" value="InterPro"/>
</dbReference>
<reference evidence="5 6" key="1">
    <citation type="submission" date="2016-11" db="EMBL/GenBank/DDBJ databases">
        <authorList>
            <person name="Jaros S."/>
            <person name="Januszkiewicz K."/>
            <person name="Wedrychowicz H."/>
        </authorList>
    </citation>
    <scope>NUCLEOTIDE SEQUENCE [LARGE SCALE GENOMIC DNA]</scope>
    <source>
        <strain evidence="5 6">DSM 18772</strain>
    </source>
</reference>
<evidence type="ECO:0000259" key="4">
    <source>
        <dbReference type="PROSITE" id="PS50931"/>
    </source>
</evidence>
<dbReference type="Pfam" id="PF00126">
    <property type="entry name" value="HTH_1"/>
    <property type="match status" value="1"/>
</dbReference>
<dbReference type="InterPro" id="IPR000847">
    <property type="entry name" value="LysR_HTH_N"/>
</dbReference>
<comment type="similarity">
    <text evidence="1">Belongs to the LysR transcriptional regulatory family.</text>
</comment>
<dbReference type="AlphaFoldDB" id="A0A1M6PCL6"/>
<name>A0A1M6PCL6_9BACT</name>
<evidence type="ECO:0000256" key="1">
    <source>
        <dbReference type="ARBA" id="ARBA00009437"/>
    </source>
</evidence>
<dbReference type="InterPro" id="IPR036390">
    <property type="entry name" value="WH_DNA-bd_sf"/>
</dbReference>
<dbReference type="RefSeq" id="WP_143184697.1">
    <property type="nucleotide sequence ID" value="NZ_FQYR01000005.1"/>
</dbReference>
<dbReference type="SUPFAM" id="SSF46785">
    <property type="entry name" value="Winged helix' DNA-binding domain"/>
    <property type="match status" value="1"/>
</dbReference>
<gene>
    <name evidence="5" type="ORF">SAMN02745181_3147</name>
</gene>
<keyword evidence="6" id="KW-1185">Reference proteome</keyword>
<feature type="domain" description="HTH lysR-type" evidence="4">
    <location>
        <begin position="3"/>
        <end position="60"/>
    </location>
</feature>
<evidence type="ECO:0000256" key="3">
    <source>
        <dbReference type="ARBA" id="ARBA00023163"/>
    </source>
</evidence>
<organism evidence="5 6">
    <name type="scientific">Rubritalea squalenifaciens DSM 18772</name>
    <dbReference type="NCBI Taxonomy" id="1123071"/>
    <lineage>
        <taxon>Bacteria</taxon>
        <taxon>Pseudomonadati</taxon>
        <taxon>Verrucomicrobiota</taxon>
        <taxon>Verrucomicrobiia</taxon>
        <taxon>Verrucomicrobiales</taxon>
        <taxon>Rubritaleaceae</taxon>
        <taxon>Rubritalea</taxon>
    </lineage>
</organism>
<dbReference type="PANTHER" id="PTHR30126:SF91">
    <property type="entry name" value="LYSR FAMILY TRANSCRIPTIONAL REGULATOR"/>
    <property type="match status" value="1"/>
</dbReference>
<dbReference type="InParanoid" id="A0A1M6PCL6"/>
<dbReference type="Gene3D" id="1.10.10.10">
    <property type="entry name" value="Winged helix-like DNA-binding domain superfamily/Winged helix DNA-binding domain"/>
    <property type="match status" value="1"/>
</dbReference>
<evidence type="ECO:0000256" key="2">
    <source>
        <dbReference type="ARBA" id="ARBA00023015"/>
    </source>
</evidence>
<dbReference type="OrthoDB" id="9803735at2"/>
<keyword evidence="2" id="KW-0805">Transcription regulation</keyword>
<evidence type="ECO:0000313" key="6">
    <source>
        <dbReference type="Proteomes" id="UP000184510"/>
    </source>
</evidence>
<proteinExistence type="inferred from homology"/>